<evidence type="ECO:0000313" key="2">
    <source>
        <dbReference type="Proteomes" id="UP001209701"/>
    </source>
</evidence>
<evidence type="ECO:0000313" key="1">
    <source>
        <dbReference type="EMBL" id="MCV2368709.1"/>
    </source>
</evidence>
<comment type="caution">
    <text evidence="1">The sequence shown here is derived from an EMBL/GenBank/DDBJ whole genome shotgun (WGS) entry which is preliminary data.</text>
</comment>
<protein>
    <submittedName>
        <fullName evidence="1">Uncharacterized protein</fullName>
    </submittedName>
</protein>
<organism evidence="1 2">
    <name type="scientific">Roseateles oligotrophus</name>
    <dbReference type="NCBI Taxonomy" id="1769250"/>
    <lineage>
        <taxon>Bacteria</taxon>
        <taxon>Pseudomonadati</taxon>
        <taxon>Pseudomonadota</taxon>
        <taxon>Betaproteobacteria</taxon>
        <taxon>Burkholderiales</taxon>
        <taxon>Sphaerotilaceae</taxon>
        <taxon>Roseateles</taxon>
    </lineage>
</organism>
<accession>A0ABT2YFB2</accession>
<dbReference type="EMBL" id="JAJIRN010000005">
    <property type="protein sequence ID" value="MCV2368709.1"/>
    <property type="molecule type" value="Genomic_DNA"/>
</dbReference>
<proteinExistence type="predicted"/>
<dbReference type="RefSeq" id="WP_263571310.1">
    <property type="nucleotide sequence ID" value="NZ_JAJIRN010000005.1"/>
</dbReference>
<gene>
    <name evidence="1" type="ORF">LNV07_11490</name>
</gene>
<reference evidence="1 2" key="1">
    <citation type="submission" date="2021-11" db="EMBL/GenBank/DDBJ databases">
        <authorList>
            <person name="Liang Q."/>
            <person name="Mou H."/>
            <person name="Liu Z."/>
        </authorList>
    </citation>
    <scope>NUCLEOTIDE SEQUENCE [LARGE SCALE GENOMIC DNA]</scope>
    <source>
        <strain evidence="1 2">CHU3</strain>
    </source>
</reference>
<keyword evidence="2" id="KW-1185">Reference proteome</keyword>
<dbReference type="Proteomes" id="UP001209701">
    <property type="component" value="Unassembled WGS sequence"/>
</dbReference>
<sequence>MQLLERPKGEDPKLEVLAEADVADMVDLADVAEATDLTLNAACQSLLSELASPVEADIGIDGPVRLEPDDRLRMELLNAVDAAIDDFRIQLLARIESALNKPLYKPMVKRSE</sequence>
<name>A0ABT2YFB2_9BURK</name>